<dbReference type="GO" id="GO:0032543">
    <property type="term" value="P:mitochondrial translation"/>
    <property type="evidence" value="ECO:0007669"/>
    <property type="project" value="EnsemblFungi"/>
</dbReference>
<proteinExistence type="inferred from homology"/>
<dbReference type="GO" id="GO:1902775">
    <property type="term" value="P:mitochondrial large ribosomal subunit assembly"/>
    <property type="evidence" value="ECO:0007669"/>
    <property type="project" value="EnsemblFungi"/>
</dbReference>
<dbReference type="eggNOG" id="KOG3331">
    <property type="taxonomic scope" value="Eukaryota"/>
</dbReference>
<dbReference type="Pfam" id="PF06984">
    <property type="entry name" value="MRP-L47"/>
    <property type="match status" value="1"/>
</dbReference>
<evidence type="ECO:0000256" key="2">
    <source>
        <dbReference type="ARBA" id="ARBA00009254"/>
    </source>
</evidence>
<evidence type="ECO:0000313" key="10">
    <source>
        <dbReference type="Proteomes" id="UP000002866"/>
    </source>
</evidence>
<gene>
    <name evidence="9" type="primary">TBLA0E04640</name>
    <name evidence="9" type="ORF">TBLA_0E04640</name>
</gene>
<evidence type="ECO:0000313" key="9">
    <source>
        <dbReference type="EMBL" id="CCH61516.1"/>
    </source>
</evidence>
<dbReference type="STRING" id="1071380.I2H564"/>
<dbReference type="InterPro" id="IPR038340">
    <property type="entry name" value="MRP-L47_sf"/>
</dbReference>
<dbReference type="OrthoDB" id="270763at2759"/>
<dbReference type="OMA" id="IRTTMWR"/>
<dbReference type="Gene3D" id="6.10.330.20">
    <property type="match status" value="1"/>
</dbReference>
<dbReference type="Proteomes" id="UP000002866">
    <property type="component" value="Chromosome 5"/>
</dbReference>
<dbReference type="AlphaFoldDB" id="I2H564"/>
<keyword evidence="3" id="KW-0689">Ribosomal protein</keyword>
<keyword evidence="4" id="KW-0496">Mitochondrion</keyword>
<reference evidence="9 10" key="1">
    <citation type="journal article" date="2011" name="Proc. Natl. Acad. Sci. U.S.A.">
        <title>Evolutionary erosion of yeast sex chromosomes by mating-type switching accidents.</title>
        <authorList>
            <person name="Gordon J.L."/>
            <person name="Armisen D."/>
            <person name="Proux-Wera E."/>
            <person name="Oheigeartaigh S.S."/>
            <person name="Byrne K.P."/>
            <person name="Wolfe K.H."/>
        </authorList>
    </citation>
    <scope>NUCLEOTIDE SEQUENCE [LARGE SCALE GENOMIC DNA]</scope>
    <source>
        <strain evidence="10">ATCC 34711 / CBS 6284 / DSM 70876 / NBRC 10599 / NRRL Y-10934 / UCD 77-7</strain>
    </source>
</reference>
<protein>
    <recommendedName>
        <fullName evidence="6">Large ribosomal subunit protein uL29m</fullName>
    </recommendedName>
    <alternativeName>
        <fullName evidence="7">54S ribosomal protein L4, mitochondrial</fullName>
    </alternativeName>
</protein>
<dbReference type="EMBL" id="HE806320">
    <property type="protein sequence ID" value="CCH61516.1"/>
    <property type="molecule type" value="Genomic_DNA"/>
</dbReference>
<dbReference type="HOGENOM" id="CLU_872105_0_0_1"/>
<dbReference type="PANTHER" id="PTHR21183">
    <property type="entry name" value="RIBOSOMAL PROTEIN L47, MITOCHONDRIAL-RELATED"/>
    <property type="match status" value="1"/>
</dbReference>
<dbReference type="FunCoup" id="I2H564">
    <property type="interactions" value="264"/>
</dbReference>
<dbReference type="GeneID" id="14496589"/>
<organism evidence="9 10">
    <name type="scientific">Henningerozyma blattae (strain ATCC 34711 / CBS 6284 / DSM 70876 / NBRC 10599 / NRRL Y-10934 / UCD 77-7)</name>
    <name type="common">Yeast</name>
    <name type="synonym">Tetrapisispora blattae</name>
    <dbReference type="NCBI Taxonomy" id="1071380"/>
    <lineage>
        <taxon>Eukaryota</taxon>
        <taxon>Fungi</taxon>
        <taxon>Dikarya</taxon>
        <taxon>Ascomycota</taxon>
        <taxon>Saccharomycotina</taxon>
        <taxon>Saccharomycetes</taxon>
        <taxon>Saccharomycetales</taxon>
        <taxon>Saccharomycetaceae</taxon>
        <taxon>Henningerozyma</taxon>
    </lineage>
</organism>
<comment type="subcellular location">
    <subcellularLocation>
        <location evidence="1">Mitochondrion</location>
    </subcellularLocation>
</comment>
<dbReference type="Gene3D" id="6.10.140.1190">
    <property type="match status" value="1"/>
</dbReference>
<keyword evidence="5" id="KW-0687">Ribonucleoprotein</keyword>
<dbReference type="PANTHER" id="PTHR21183:SF18">
    <property type="entry name" value="LARGE RIBOSOMAL SUBUNIT PROTEIN UL29M"/>
    <property type="match status" value="1"/>
</dbReference>
<evidence type="ECO:0000256" key="8">
    <source>
        <dbReference type="SAM" id="MobiDB-lite"/>
    </source>
</evidence>
<evidence type="ECO:0000256" key="3">
    <source>
        <dbReference type="ARBA" id="ARBA00022980"/>
    </source>
</evidence>
<name>I2H564_HENB6</name>
<keyword evidence="10" id="KW-1185">Reference proteome</keyword>
<dbReference type="InterPro" id="IPR010729">
    <property type="entry name" value="Ribosomal_uL29_mit"/>
</dbReference>
<dbReference type="InParanoid" id="I2H564"/>
<dbReference type="KEGG" id="tbl:TBLA_0E04640"/>
<dbReference type="GO" id="GO:0003735">
    <property type="term" value="F:structural constituent of ribosome"/>
    <property type="evidence" value="ECO:0007669"/>
    <property type="project" value="EnsemblFungi"/>
</dbReference>
<evidence type="ECO:0000256" key="5">
    <source>
        <dbReference type="ARBA" id="ARBA00023274"/>
    </source>
</evidence>
<sequence length="314" mass="37753">MLGRRYIHCTLNLAARTKFTKPKPPQPNSSNPRKPTQLTHHHTNLRVTRPVPPTVAQIECPDNHPLWEFFKERQFIRDTAQLQVFKQFGRPWGITELRRKSFNDLHSLWYSCLKERNILQRERHVFLNGARAHQQNDPFEEVDAQIKTTMWRIRHVLSERDRSWNRIKNDDEELYFQKRIEFIEEFEKSFIEVEDDITAFERLERFQWIVFGISEVIEENNNIDRVFTDGIKHIANWKLQRFYNNLKKDEGSDNKNEYPLLDEIAKQGKITDIGEAFVLFASENNIQDINESCIAIKELREKIIKFKNKMRYRH</sequence>
<evidence type="ECO:0000256" key="4">
    <source>
        <dbReference type="ARBA" id="ARBA00023128"/>
    </source>
</evidence>
<comment type="similarity">
    <text evidence="2">Belongs to the universal ribosomal protein uL29 family.</text>
</comment>
<evidence type="ECO:0000256" key="7">
    <source>
        <dbReference type="ARBA" id="ARBA00035399"/>
    </source>
</evidence>
<feature type="region of interest" description="Disordered" evidence="8">
    <location>
        <begin position="17"/>
        <end position="43"/>
    </location>
</feature>
<evidence type="ECO:0000256" key="6">
    <source>
        <dbReference type="ARBA" id="ARBA00035289"/>
    </source>
</evidence>
<accession>I2H564</accession>
<dbReference type="RefSeq" id="XP_004181035.1">
    <property type="nucleotide sequence ID" value="XM_004180987.1"/>
</dbReference>
<evidence type="ECO:0000256" key="1">
    <source>
        <dbReference type="ARBA" id="ARBA00004173"/>
    </source>
</evidence>
<dbReference type="GO" id="GO:0005762">
    <property type="term" value="C:mitochondrial large ribosomal subunit"/>
    <property type="evidence" value="ECO:0007669"/>
    <property type="project" value="EnsemblFungi"/>
</dbReference>